<evidence type="ECO:0000313" key="2">
    <source>
        <dbReference type="EMBL" id="TNN89425.1"/>
    </source>
</evidence>
<dbReference type="AlphaFoldDB" id="A0A4Z2JGP6"/>
<name>A0A4Z2JGP6_9TELE</name>
<feature type="region of interest" description="Disordered" evidence="1">
    <location>
        <begin position="1"/>
        <end position="21"/>
    </location>
</feature>
<organism evidence="2 3">
    <name type="scientific">Liparis tanakae</name>
    <name type="common">Tanaka's snailfish</name>
    <dbReference type="NCBI Taxonomy" id="230148"/>
    <lineage>
        <taxon>Eukaryota</taxon>
        <taxon>Metazoa</taxon>
        <taxon>Chordata</taxon>
        <taxon>Craniata</taxon>
        <taxon>Vertebrata</taxon>
        <taxon>Euteleostomi</taxon>
        <taxon>Actinopterygii</taxon>
        <taxon>Neopterygii</taxon>
        <taxon>Teleostei</taxon>
        <taxon>Neoteleostei</taxon>
        <taxon>Acanthomorphata</taxon>
        <taxon>Eupercaria</taxon>
        <taxon>Perciformes</taxon>
        <taxon>Cottioidei</taxon>
        <taxon>Cottales</taxon>
        <taxon>Liparidae</taxon>
        <taxon>Liparis</taxon>
    </lineage>
</organism>
<keyword evidence="3" id="KW-1185">Reference proteome</keyword>
<accession>A0A4Z2JGP6</accession>
<sequence>MDDTRLDARRDSTAGPLNDRGAWPSAHLPILRRAGDLAGRKRRCCHVRWADVLERRQQRQLHYRDPSDSLLSLTTTIAQ</sequence>
<feature type="compositionally biased region" description="Basic and acidic residues" evidence="1">
    <location>
        <begin position="1"/>
        <end position="12"/>
    </location>
</feature>
<evidence type="ECO:0000313" key="3">
    <source>
        <dbReference type="Proteomes" id="UP000314294"/>
    </source>
</evidence>
<proteinExistence type="predicted"/>
<comment type="caution">
    <text evidence="2">The sequence shown here is derived from an EMBL/GenBank/DDBJ whole genome shotgun (WGS) entry which is preliminary data.</text>
</comment>
<dbReference type="EMBL" id="SRLO01000001">
    <property type="protein sequence ID" value="TNN89425.1"/>
    <property type="molecule type" value="Genomic_DNA"/>
</dbReference>
<gene>
    <name evidence="2" type="ORF">EYF80_000028</name>
</gene>
<protein>
    <submittedName>
        <fullName evidence="2">Uncharacterized protein</fullName>
    </submittedName>
</protein>
<dbReference type="Proteomes" id="UP000314294">
    <property type="component" value="Unassembled WGS sequence"/>
</dbReference>
<evidence type="ECO:0000256" key="1">
    <source>
        <dbReference type="SAM" id="MobiDB-lite"/>
    </source>
</evidence>
<reference evidence="2 3" key="1">
    <citation type="submission" date="2019-03" db="EMBL/GenBank/DDBJ databases">
        <title>First draft genome of Liparis tanakae, snailfish: a comprehensive survey of snailfish specific genes.</title>
        <authorList>
            <person name="Kim W."/>
            <person name="Song I."/>
            <person name="Jeong J.-H."/>
            <person name="Kim D."/>
            <person name="Kim S."/>
            <person name="Ryu S."/>
            <person name="Song J.Y."/>
            <person name="Lee S.K."/>
        </authorList>
    </citation>
    <scope>NUCLEOTIDE SEQUENCE [LARGE SCALE GENOMIC DNA]</scope>
    <source>
        <tissue evidence="2">Muscle</tissue>
    </source>
</reference>